<comment type="caution">
    <text evidence="12">The sequence shown here is derived from an EMBL/GenBank/DDBJ whole genome shotgun (WGS) entry which is preliminary data.</text>
</comment>
<comment type="subunit">
    <text evidence="9">Forms a cyclic heterotetrameric complex composed of two molecules of XerC and two molecules of XerD.</text>
</comment>
<dbReference type="NCBIfam" id="NF001399">
    <property type="entry name" value="PRK00283.1"/>
    <property type="match status" value="1"/>
</dbReference>
<dbReference type="Pfam" id="PF00589">
    <property type="entry name" value="Phage_integrase"/>
    <property type="match status" value="1"/>
</dbReference>
<evidence type="ECO:0000256" key="9">
    <source>
        <dbReference type="HAMAP-Rule" id="MF_01808"/>
    </source>
</evidence>
<dbReference type="GO" id="GO:0051301">
    <property type="term" value="P:cell division"/>
    <property type="evidence" value="ECO:0007669"/>
    <property type="project" value="UniProtKB-KW"/>
</dbReference>
<keyword evidence="4 9" id="KW-0159">Chromosome partition</keyword>
<organism evidence="12 13">
    <name type="scientific">Candidatus Defluviibacterium haderslevense</name>
    <dbReference type="NCBI Taxonomy" id="2981993"/>
    <lineage>
        <taxon>Bacteria</taxon>
        <taxon>Pseudomonadati</taxon>
        <taxon>Bacteroidota</taxon>
        <taxon>Saprospiria</taxon>
        <taxon>Saprospirales</taxon>
        <taxon>Saprospiraceae</taxon>
        <taxon>Candidatus Defluviibacterium</taxon>
    </lineage>
</organism>
<dbReference type="PANTHER" id="PTHR30349">
    <property type="entry name" value="PHAGE INTEGRASE-RELATED"/>
    <property type="match status" value="1"/>
</dbReference>
<dbReference type="PROSITE" id="PS51900">
    <property type="entry name" value="CB"/>
    <property type="match status" value="1"/>
</dbReference>
<dbReference type="Proteomes" id="UP000808349">
    <property type="component" value="Unassembled WGS sequence"/>
</dbReference>
<feature type="active site" evidence="9">
    <location>
        <position position="149"/>
    </location>
</feature>
<dbReference type="GO" id="GO:0009037">
    <property type="term" value="F:tyrosine-based site-specific recombinase activity"/>
    <property type="evidence" value="ECO:0007669"/>
    <property type="project" value="UniProtKB-UniRule"/>
</dbReference>
<dbReference type="Gene3D" id="1.10.443.10">
    <property type="entry name" value="Intergrase catalytic core"/>
    <property type="match status" value="1"/>
</dbReference>
<keyword evidence="7 9" id="KW-0233">DNA recombination</keyword>
<name>A0A9D7S9P9_9BACT</name>
<comment type="function">
    <text evidence="9">Site-specific tyrosine recombinase, which acts by catalyzing the cutting and rejoining of the recombining DNA molecules. The XerC-XerD complex is essential to convert dimers of the bacterial chromosome into monomers to permit their segregation at cell division. It also contributes to the segregational stability of plasmids.</text>
</comment>
<keyword evidence="2 9" id="KW-0963">Cytoplasm</keyword>
<protein>
    <recommendedName>
        <fullName evidence="9">Tyrosine recombinase XerC</fullName>
    </recommendedName>
</protein>
<dbReference type="EMBL" id="JADKFW010000010">
    <property type="protein sequence ID" value="MBK9718560.1"/>
    <property type="molecule type" value="Genomic_DNA"/>
</dbReference>
<dbReference type="GO" id="GO:0005737">
    <property type="term" value="C:cytoplasm"/>
    <property type="evidence" value="ECO:0007669"/>
    <property type="project" value="UniProtKB-SubCell"/>
</dbReference>
<dbReference type="SUPFAM" id="SSF47823">
    <property type="entry name" value="lambda integrase-like, N-terminal domain"/>
    <property type="match status" value="1"/>
</dbReference>
<evidence type="ECO:0000256" key="2">
    <source>
        <dbReference type="ARBA" id="ARBA00022490"/>
    </source>
</evidence>
<dbReference type="GO" id="GO:0003677">
    <property type="term" value="F:DNA binding"/>
    <property type="evidence" value="ECO:0007669"/>
    <property type="project" value="UniProtKB-UniRule"/>
</dbReference>
<keyword evidence="6 9" id="KW-0238">DNA-binding</keyword>
<dbReference type="SUPFAM" id="SSF56349">
    <property type="entry name" value="DNA breaking-rejoining enzymes"/>
    <property type="match status" value="1"/>
</dbReference>
<dbReference type="CDD" id="cd00798">
    <property type="entry name" value="INT_XerDC_C"/>
    <property type="match status" value="1"/>
</dbReference>
<dbReference type="InterPro" id="IPR011010">
    <property type="entry name" value="DNA_brk_join_enz"/>
</dbReference>
<evidence type="ECO:0000313" key="13">
    <source>
        <dbReference type="Proteomes" id="UP000808349"/>
    </source>
</evidence>
<evidence type="ECO:0000256" key="5">
    <source>
        <dbReference type="ARBA" id="ARBA00022908"/>
    </source>
</evidence>
<comment type="subcellular location">
    <subcellularLocation>
        <location evidence="1 9">Cytoplasm</location>
    </subcellularLocation>
</comment>
<evidence type="ECO:0000256" key="7">
    <source>
        <dbReference type="ARBA" id="ARBA00023172"/>
    </source>
</evidence>
<feature type="active site" evidence="9">
    <location>
        <position position="245"/>
    </location>
</feature>
<dbReference type="HAMAP" id="MF_01808">
    <property type="entry name" value="Recomb_XerC_XerD"/>
    <property type="match status" value="1"/>
</dbReference>
<keyword evidence="8 9" id="KW-0131">Cell cycle</keyword>
<evidence type="ECO:0000259" key="10">
    <source>
        <dbReference type="PROSITE" id="PS51898"/>
    </source>
</evidence>
<gene>
    <name evidence="9" type="primary">xerC</name>
    <name evidence="12" type="ORF">IPO85_13815</name>
</gene>
<dbReference type="PANTHER" id="PTHR30349:SF81">
    <property type="entry name" value="TYROSINE RECOMBINASE XERC"/>
    <property type="match status" value="1"/>
</dbReference>
<dbReference type="AlphaFoldDB" id="A0A9D7S9P9"/>
<dbReference type="Gene3D" id="1.10.150.130">
    <property type="match status" value="1"/>
</dbReference>
<keyword evidence="5 9" id="KW-0229">DNA integration</keyword>
<dbReference type="InterPro" id="IPR050090">
    <property type="entry name" value="Tyrosine_recombinase_XerCD"/>
</dbReference>
<evidence type="ECO:0000256" key="4">
    <source>
        <dbReference type="ARBA" id="ARBA00022829"/>
    </source>
</evidence>
<reference evidence="12 13" key="1">
    <citation type="submission" date="2020-10" db="EMBL/GenBank/DDBJ databases">
        <title>Connecting structure to function with the recovery of over 1000 high-quality activated sludge metagenome-assembled genomes encoding full-length rRNA genes using long-read sequencing.</title>
        <authorList>
            <person name="Singleton C.M."/>
            <person name="Petriglieri F."/>
            <person name="Kristensen J.M."/>
            <person name="Kirkegaard R.H."/>
            <person name="Michaelsen T.Y."/>
            <person name="Andersen M.H."/>
            <person name="Karst S.M."/>
            <person name="Dueholm M.S."/>
            <person name="Nielsen P.H."/>
            <person name="Albertsen M."/>
        </authorList>
    </citation>
    <scope>NUCLEOTIDE SEQUENCE [LARGE SCALE GENOMIC DNA]</scope>
    <source>
        <strain evidence="12">Ribe_18-Q3-R11-54_BAT3C.373</strain>
    </source>
</reference>
<feature type="active site" evidence="9">
    <location>
        <position position="248"/>
    </location>
</feature>
<accession>A0A9D7S9P9</accession>
<dbReference type="InterPro" id="IPR044068">
    <property type="entry name" value="CB"/>
</dbReference>
<comment type="similarity">
    <text evidence="9">Belongs to the 'phage' integrase family. XerC subfamily.</text>
</comment>
<dbReference type="InterPro" id="IPR004107">
    <property type="entry name" value="Integrase_SAM-like_N"/>
</dbReference>
<dbReference type="InterPro" id="IPR002104">
    <property type="entry name" value="Integrase_catalytic"/>
</dbReference>
<feature type="domain" description="Tyr recombinase" evidence="10">
    <location>
        <begin position="109"/>
        <end position="293"/>
    </location>
</feature>
<feature type="active site" description="O-(3'-phospho-DNA)-tyrosine intermediate" evidence="9">
    <location>
        <position position="280"/>
    </location>
</feature>
<dbReference type="InterPro" id="IPR023009">
    <property type="entry name" value="Tyrosine_recombinase_XerC/XerD"/>
</dbReference>
<dbReference type="GO" id="GO:0007059">
    <property type="term" value="P:chromosome segregation"/>
    <property type="evidence" value="ECO:0007669"/>
    <property type="project" value="UniProtKB-UniRule"/>
</dbReference>
<evidence type="ECO:0000256" key="1">
    <source>
        <dbReference type="ARBA" id="ARBA00004496"/>
    </source>
</evidence>
<dbReference type="Pfam" id="PF02899">
    <property type="entry name" value="Phage_int_SAM_1"/>
    <property type="match status" value="1"/>
</dbReference>
<evidence type="ECO:0000256" key="6">
    <source>
        <dbReference type="ARBA" id="ARBA00023125"/>
    </source>
</evidence>
<evidence type="ECO:0000256" key="3">
    <source>
        <dbReference type="ARBA" id="ARBA00022618"/>
    </source>
</evidence>
<keyword evidence="3 9" id="KW-0132">Cell division</keyword>
<dbReference type="PROSITE" id="PS51898">
    <property type="entry name" value="TYR_RECOMBINASE"/>
    <property type="match status" value="1"/>
</dbReference>
<proteinExistence type="inferred from homology"/>
<dbReference type="InterPro" id="IPR010998">
    <property type="entry name" value="Integrase_recombinase_N"/>
</dbReference>
<evidence type="ECO:0000313" key="12">
    <source>
        <dbReference type="EMBL" id="MBK9718560.1"/>
    </source>
</evidence>
<sequence length="316" mass="36182">MDWQSLIKGFKHYLKLERSMSDHSIQAYCRDANKLASFAELKLGGKGPLELSLEDLESYIQWLFEFQFDERSQARMISGIKAFYKFLLLEDVITYDPTELLEGPKLGQYIPDVLGIEEIELILQHIDLSDSKGHRDRAIIETLYACGLRVSELTELLMSHVYPELGIVKVIGKGNKERLVPIGEQALQQIHFYKIGFRNRLPIAKGHEDYLFLNRFGKKLSRISVFTTVKECVAKAGIQKIVSPHTFRHSFATHLVEGGANLRAVQEMLGHESINTTEIYTHLDNDYLRETILNFHPANRKQELVDHATYGSVSMN</sequence>
<feature type="domain" description="Core-binding (CB)" evidence="11">
    <location>
        <begin position="1"/>
        <end position="88"/>
    </location>
</feature>
<feature type="active site" evidence="9">
    <location>
        <position position="271"/>
    </location>
</feature>
<dbReference type="InterPro" id="IPR013762">
    <property type="entry name" value="Integrase-like_cat_sf"/>
</dbReference>
<dbReference type="GO" id="GO:0006313">
    <property type="term" value="P:DNA transposition"/>
    <property type="evidence" value="ECO:0007669"/>
    <property type="project" value="UniProtKB-UniRule"/>
</dbReference>
<feature type="active site" evidence="9">
    <location>
        <position position="173"/>
    </location>
</feature>
<evidence type="ECO:0000256" key="8">
    <source>
        <dbReference type="ARBA" id="ARBA00023306"/>
    </source>
</evidence>
<evidence type="ECO:0000259" key="11">
    <source>
        <dbReference type="PROSITE" id="PS51900"/>
    </source>
</evidence>